<keyword evidence="3" id="KW-1185">Reference proteome</keyword>
<dbReference type="Proteomes" id="UP000799424">
    <property type="component" value="Unassembled WGS sequence"/>
</dbReference>
<dbReference type="OrthoDB" id="10679711at2759"/>
<reference evidence="2" key="1">
    <citation type="journal article" date="2020" name="Stud. Mycol.">
        <title>101 Dothideomycetes genomes: a test case for predicting lifestyles and emergence of pathogens.</title>
        <authorList>
            <person name="Haridas S."/>
            <person name="Albert R."/>
            <person name="Binder M."/>
            <person name="Bloem J."/>
            <person name="Labutti K."/>
            <person name="Salamov A."/>
            <person name="Andreopoulos B."/>
            <person name="Baker S."/>
            <person name="Barry K."/>
            <person name="Bills G."/>
            <person name="Bluhm B."/>
            <person name="Cannon C."/>
            <person name="Castanera R."/>
            <person name="Culley D."/>
            <person name="Daum C."/>
            <person name="Ezra D."/>
            <person name="Gonzalez J."/>
            <person name="Henrissat B."/>
            <person name="Kuo A."/>
            <person name="Liang C."/>
            <person name="Lipzen A."/>
            <person name="Lutzoni F."/>
            <person name="Magnuson J."/>
            <person name="Mondo S."/>
            <person name="Nolan M."/>
            <person name="Ohm R."/>
            <person name="Pangilinan J."/>
            <person name="Park H.-J."/>
            <person name="Ramirez L."/>
            <person name="Alfaro M."/>
            <person name="Sun H."/>
            <person name="Tritt A."/>
            <person name="Yoshinaga Y."/>
            <person name="Zwiers L.-H."/>
            <person name="Turgeon B."/>
            <person name="Goodwin S."/>
            <person name="Spatafora J."/>
            <person name="Crous P."/>
            <person name="Grigoriev I."/>
        </authorList>
    </citation>
    <scope>NUCLEOTIDE SEQUENCE</scope>
    <source>
        <strain evidence="2">CBS 113818</strain>
    </source>
</reference>
<evidence type="ECO:0000256" key="1">
    <source>
        <dbReference type="SAM" id="MobiDB-lite"/>
    </source>
</evidence>
<accession>A0A6A6ZF14</accession>
<evidence type="ECO:0000313" key="3">
    <source>
        <dbReference type="Proteomes" id="UP000799424"/>
    </source>
</evidence>
<protein>
    <submittedName>
        <fullName evidence="2">Uncharacterized protein</fullName>
    </submittedName>
</protein>
<dbReference type="EMBL" id="MU006249">
    <property type="protein sequence ID" value="KAF2818777.1"/>
    <property type="molecule type" value="Genomic_DNA"/>
</dbReference>
<evidence type="ECO:0000313" key="2">
    <source>
        <dbReference type="EMBL" id="KAF2818777.1"/>
    </source>
</evidence>
<proteinExistence type="predicted"/>
<feature type="compositionally biased region" description="Basic and acidic residues" evidence="1">
    <location>
        <begin position="1"/>
        <end position="12"/>
    </location>
</feature>
<sequence>MEHHDGPEEHLRPSHSTKRPLQGLPAVGGEERERDHSAQTQEREQGYLQAPDNISFAETSDETGREHTSIKRKRSQGQLSLRSPSPPRSRVKVEEQDEASSLQSITRRDRATPFHGMADAFRSSVTPEEQGFDSSGSRVAGSIPYDHFDARGCGRGNDPATLSSANFKVLIVDLYDEDNIWQILCQGTHLGRQKVASYLGFSNTKELCDWEEKYEKRWRFIQEWSRRTVIGLQVQHILRIICNNGGEEAKVLEWLEHYKQWECPLDDDYNRNIQWCASSMHLNEHVADGVLRKCAIIVWLIKTCRNQFTESGKFGTPRSTSQNERVQCSL</sequence>
<feature type="region of interest" description="Disordered" evidence="1">
    <location>
        <begin position="1"/>
        <end position="113"/>
    </location>
</feature>
<organism evidence="2 3">
    <name type="scientific">Ophiobolus disseminans</name>
    <dbReference type="NCBI Taxonomy" id="1469910"/>
    <lineage>
        <taxon>Eukaryota</taxon>
        <taxon>Fungi</taxon>
        <taxon>Dikarya</taxon>
        <taxon>Ascomycota</taxon>
        <taxon>Pezizomycotina</taxon>
        <taxon>Dothideomycetes</taxon>
        <taxon>Pleosporomycetidae</taxon>
        <taxon>Pleosporales</taxon>
        <taxon>Pleosporineae</taxon>
        <taxon>Phaeosphaeriaceae</taxon>
        <taxon>Ophiobolus</taxon>
    </lineage>
</organism>
<dbReference type="AlphaFoldDB" id="A0A6A6ZF14"/>
<feature type="compositionally biased region" description="Basic and acidic residues" evidence="1">
    <location>
        <begin position="29"/>
        <end position="45"/>
    </location>
</feature>
<gene>
    <name evidence="2" type="ORF">CC86DRAFT_413663</name>
</gene>
<name>A0A6A6ZF14_9PLEO</name>